<feature type="region of interest" description="Disordered" evidence="1">
    <location>
        <begin position="140"/>
        <end position="161"/>
    </location>
</feature>
<dbReference type="EMBL" id="HBNR01023150">
    <property type="protein sequence ID" value="CAE4575854.1"/>
    <property type="molecule type" value="Transcribed_RNA"/>
</dbReference>
<dbReference type="AlphaFoldDB" id="A0A7S4UEG0"/>
<accession>A0A7S4UEG0</accession>
<organism evidence="2">
    <name type="scientific">Alexandrium monilatum</name>
    <dbReference type="NCBI Taxonomy" id="311494"/>
    <lineage>
        <taxon>Eukaryota</taxon>
        <taxon>Sar</taxon>
        <taxon>Alveolata</taxon>
        <taxon>Dinophyceae</taxon>
        <taxon>Gonyaulacales</taxon>
        <taxon>Pyrocystaceae</taxon>
        <taxon>Alexandrium</taxon>
    </lineage>
</organism>
<feature type="compositionally biased region" description="Basic residues" evidence="1">
    <location>
        <begin position="148"/>
        <end position="161"/>
    </location>
</feature>
<dbReference type="Gene3D" id="3.30.56.110">
    <property type="entry name" value="Protein of unknown function DUF2237"/>
    <property type="match status" value="1"/>
</dbReference>
<sequence>MSEHFLQQSAQQDVNDLSPVVQPGGHWCICAWAWASAVERDPKGAEGLQLDCNATNGRLREVYKQFTSLPGRVYASRAALARVDALCGPGAPSPLPAFAASLLACRLPGGPSPAVFGAILAGSVRGGDPRGPEGGHAGLHRLCTGRGRPLRPHVGQKRTRRPLRLEVSRQGQLHPFGLPLRGRELRGRPPAVQHGGHQICEV</sequence>
<feature type="region of interest" description="Disordered" evidence="1">
    <location>
        <begin position="176"/>
        <end position="202"/>
    </location>
</feature>
<evidence type="ECO:0000256" key="1">
    <source>
        <dbReference type="SAM" id="MobiDB-lite"/>
    </source>
</evidence>
<gene>
    <name evidence="2" type="ORF">AMON00008_LOCUS15474</name>
</gene>
<reference evidence="2" key="1">
    <citation type="submission" date="2021-01" db="EMBL/GenBank/DDBJ databases">
        <authorList>
            <person name="Corre E."/>
            <person name="Pelletier E."/>
            <person name="Niang G."/>
            <person name="Scheremetjew M."/>
            <person name="Finn R."/>
            <person name="Kale V."/>
            <person name="Holt S."/>
            <person name="Cochrane G."/>
            <person name="Meng A."/>
            <person name="Brown T."/>
            <person name="Cohen L."/>
        </authorList>
    </citation>
    <scope>NUCLEOTIDE SEQUENCE</scope>
    <source>
        <strain evidence="2">CCMP3105</strain>
    </source>
</reference>
<evidence type="ECO:0000313" key="2">
    <source>
        <dbReference type="EMBL" id="CAE4575854.1"/>
    </source>
</evidence>
<proteinExistence type="predicted"/>
<name>A0A7S4UEG0_9DINO</name>
<protein>
    <submittedName>
        <fullName evidence="2">Uncharacterized protein</fullName>
    </submittedName>
</protein>